<evidence type="ECO:0000313" key="1">
    <source>
        <dbReference type="EMBL" id="QXO16254.1"/>
    </source>
</evidence>
<proteinExistence type="predicted"/>
<dbReference type="RefSeq" id="WP_136485687.1">
    <property type="nucleotide sequence ID" value="NZ_CP076642.1"/>
</dbReference>
<dbReference type="Proteomes" id="UP000694232">
    <property type="component" value="Chromosome 2"/>
</dbReference>
<reference evidence="1" key="1">
    <citation type="submission" date="2021-06" db="EMBL/GenBank/DDBJ databases">
        <title>Vibrio nov. sp., novel gut bacterium isolated from Yellow Sea oyster.</title>
        <authorList>
            <person name="Muhammad N."/>
            <person name="Nguyen T.H."/>
            <person name="Lee Y.-J."/>
            <person name="Ko J."/>
            <person name="Kim S.-G."/>
        </authorList>
    </citation>
    <scope>NUCLEOTIDE SEQUENCE</scope>
    <source>
        <strain evidence="1">OG9-811</strain>
    </source>
</reference>
<organism evidence="1 2">
    <name type="scientific">Vibrio ostreae</name>
    <dbReference type="NCBI Taxonomy" id="2841925"/>
    <lineage>
        <taxon>Bacteria</taxon>
        <taxon>Pseudomonadati</taxon>
        <taxon>Pseudomonadota</taxon>
        <taxon>Gammaproteobacteria</taxon>
        <taxon>Vibrionales</taxon>
        <taxon>Vibrionaceae</taxon>
        <taxon>Vibrio</taxon>
    </lineage>
</organism>
<evidence type="ECO:0000313" key="2">
    <source>
        <dbReference type="Proteomes" id="UP000694232"/>
    </source>
</evidence>
<name>A0A975U6R8_9VIBR</name>
<protein>
    <submittedName>
        <fullName evidence="1">Uncharacterized protein</fullName>
    </submittedName>
</protein>
<dbReference type="AlphaFoldDB" id="A0A975U6R8"/>
<accession>A0A975U6R8</accession>
<gene>
    <name evidence="1" type="ORF">KNV97_01670</name>
</gene>
<sequence>MVELEESSLTEDGEISIKREKVSHMSQIDPVEALANSMHLPTLANIMFNKDELIIGFYTADRKGGQSSKVVFNQAVFY</sequence>
<keyword evidence="2" id="KW-1185">Reference proteome</keyword>
<dbReference type="KEGG" id="vos:KNV97_01670"/>
<dbReference type="EMBL" id="CP076642">
    <property type="protein sequence ID" value="QXO16254.1"/>
    <property type="molecule type" value="Genomic_DNA"/>
</dbReference>